<evidence type="ECO:0000256" key="2">
    <source>
        <dbReference type="SAM" id="SignalP"/>
    </source>
</evidence>
<keyword evidence="4" id="KW-1185">Reference proteome</keyword>
<dbReference type="KEGG" id="sma:SAVERM_1414"/>
<feature type="signal peptide" evidence="2">
    <location>
        <begin position="1"/>
        <end position="33"/>
    </location>
</feature>
<feature type="chain" id="PRO_5038587829" description="Secreted protein" evidence="2">
    <location>
        <begin position="34"/>
        <end position="317"/>
    </location>
</feature>
<protein>
    <recommendedName>
        <fullName evidence="5">Secreted protein</fullName>
    </recommendedName>
</protein>
<dbReference type="Proteomes" id="UP000000428">
    <property type="component" value="Chromosome"/>
</dbReference>
<gene>
    <name evidence="3" type="ORF">SAVERM_1414</name>
</gene>
<sequence length="317" mass="32436">MPPSAFGGYMPANSARTVHLLVALALLAGAAVAGCGGEKEDGSRGAEVGDGNSASPQVKVRAGQVADAWDGSKAAEIWHKGYYPMGEVVQLPGTGLHNDADKRAYKTGNFLLRGGLPASFHKDGQVRWGSGGSLTLPLMGAQKAYMALDRDSSDGPHLVATGAKLGEMTLTTSRGPATVPAWLFTLEGYDTPLKRVAVSPSKLPEPPIKPAKGMSTNVLAPLGGLVQVAGDGRSVTVVATHGSCDDGPAVDVLETGGSVVLSASVVGAKDGACTSELGGEKVTVKLGRPVGNRILLDASTGRPVPYSKWPETSPSWS</sequence>
<keyword evidence="2" id="KW-0732">Signal</keyword>
<evidence type="ECO:0000313" key="3">
    <source>
        <dbReference type="EMBL" id="BAC69124.1"/>
    </source>
</evidence>
<evidence type="ECO:0008006" key="5">
    <source>
        <dbReference type="Google" id="ProtNLM"/>
    </source>
</evidence>
<reference evidence="3 4" key="2">
    <citation type="journal article" date="2003" name="Nat. Biotechnol.">
        <title>Complete genome sequence and comparative analysis of the industrial microorganism Streptomyces avermitilis.</title>
        <authorList>
            <person name="Ikeda H."/>
            <person name="Ishikawa J."/>
            <person name="Hanamoto A."/>
            <person name="Shinose M."/>
            <person name="Kikuchi H."/>
            <person name="Shiba T."/>
            <person name="Sakaki Y."/>
            <person name="Hattori M."/>
            <person name="Omura S."/>
        </authorList>
    </citation>
    <scope>NUCLEOTIDE SEQUENCE [LARGE SCALE GENOMIC DNA]</scope>
    <source>
        <strain evidence="4">ATCC 31267 / DSM 46492 / JCM 5070 / NBRC 14893 / NCIMB 12804 / NRRL 8165 / MA-4680</strain>
    </source>
</reference>
<reference evidence="3 4" key="3">
    <citation type="journal article" date="2014" name="J. Ind. Microbiol. Biotechnol.">
        <title>Genome mining of the Streptomyces avermitilis genome and development of genome-minimized hosts for heterologous expression of biosynthetic gene clusters.</title>
        <authorList>
            <person name="Ikeda H."/>
            <person name="Shin-ya K."/>
            <person name="Omura S."/>
        </authorList>
    </citation>
    <scope>NUCLEOTIDE SEQUENCE [LARGE SCALE GENOMIC DNA]</scope>
    <source>
        <strain evidence="4">ATCC 31267 / DSM 46492 / JCM 5070 / NBRC 14893 / NCIMB 12804 / NRRL 8165 / MA-4680</strain>
    </source>
</reference>
<dbReference type="HOGENOM" id="CLU_949685_0_0_11"/>
<dbReference type="eggNOG" id="ENOG503356Q">
    <property type="taxonomic scope" value="Bacteria"/>
</dbReference>
<organism evidence="3 4">
    <name type="scientific">Streptomyces avermitilis (strain ATCC 31267 / DSM 46492 / JCM 5070 / NBRC 14893 / NCIMB 12804 / NRRL 8165 / MA-4680)</name>
    <dbReference type="NCBI Taxonomy" id="227882"/>
    <lineage>
        <taxon>Bacteria</taxon>
        <taxon>Bacillati</taxon>
        <taxon>Actinomycetota</taxon>
        <taxon>Actinomycetes</taxon>
        <taxon>Kitasatosporales</taxon>
        <taxon>Streptomycetaceae</taxon>
        <taxon>Streptomyces</taxon>
    </lineage>
</organism>
<dbReference type="AlphaFoldDB" id="Q82N89"/>
<dbReference type="EMBL" id="BA000030">
    <property type="protein sequence ID" value="BAC69124.1"/>
    <property type="molecule type" value="Genomic_DNA"/>
</dbReference>
<proteinExistence type="predicted"/>
<reference evidence="3 4" key="1">
    <citation type="journal article" date="2001" name="Proc. Natl. Acad. Sci. U.S.A.">
        <title>Genome sequence of an industrial microorganism Streptomyces avermitilis: deducing the ability of producing secondary metabolites.</title>
        <authorList>
            <person name="Omura S."/>
            <person name="Ikeda H."/>
            <person name="Ishikawa J."/>
            <person name="Hanamoto A."/>
            <person name="Takahashi C."/>
            <person name="Shinose M."/>
            <person name="Takahashi Y."/>
            <person name="Horikawa H."/>
            <person name="Nakazawa H."/>
            <person name="Osonoe T."/>
            <person name="Kikuchi H."/>
            <person name="Shiba T."/>
            <person name="Sakaki Y."/>
            <person name="Hattori M."/>
        </authorList>
    </citation>
    <scope>NUCLEOTIDE SEQUENCE [LARGE SCALE GENOMIC DNA]</scope>
    <source>
        <strain evidence="4">ATCC 31267 / DSM 46492 / JCM 5070 / NBRC 14893 / NCIMB 12804 / NRRL 8165 / MA-4680</strain>
    </source>
</reference>
<evidence type="ECO:0000256" key="1">
    <source>
        <dbReference type="SAM" id="MobiDB-lite"/>
    </source>
</evidence>
<feature type="region of interest" description="Disordered" evidence="1">
    <location>
        <begin position="38"/>
        <end position="57"/>
    </location>
</feature>
<name>Q82N89_STRAW</name>
<evidence type="ECO:0000313" key="4">
    <source>
        <dbReference type="Proteomes" id="UP000000428"/>
    </source>
</evidence>
<accession>Q82N89</accession>